<dbReference type="EMBL" id="JALANJ010000053">
    <property type="protein sequence ID" value="MCY8123046.1"/>
    <property type="molecule type" value="Genomic_DNA"/>
</dbReference>
<dbReference type="Proteomes" id="UP001070352">
    <property type="component" value="Unassembled WGS sequence"/>
</dbReference>
<evidence type="ECO:0000313" key="2">
    <source>
        <dbReference type="Proteomes" id="UP001070352"/>
    </source>
</evidence>
<protein>
    <submittedName>
        <fullName evidence="1">Helix-turn-helix domain-containing protein</fullName>
    </submittedName>
</protein>
<name>A0A9Q4HAS0_BACSC</name>
<accession>A0A9Q4HAS0</accession>
<reference evidence="1" key="1">
    <citation type="submission" date="2022-02" db="EMBL/GenBank/DDBJ databases">
        <title>Crop Bioprotection Bacillus Genome Sequencing.</title>
        <authorList>
            <person name="Dunlap C."/>
        </authorList>
    </citation>
    <scope>NUCLEOTIDE SEQUENCE</scope>
    <source>
        <strain evidence="1">M18B4</strain>
    </source>
</reference>
<organism evidence="1 2">
    <name type="scientific">Bacillus spizizenii</name>
    <name type="common">Bacillus subtilis subsp. spizizenii</name>
    <dbReference type="NCBI Taxonomy" id="96241"/>
    <lineage>
        <taxon>Bacteria</taxon>
        <taxon>Bacillati</taxon>
        <taxon>Bacillota</taxon>
        <taxon>Bacilli</taxon>
        <taxon>Bacillales</taxon>
        <taxon>Bacillaceae</taxon>
        <taxon>Bacillus</taxon>
    </lineage>
</organism>
<proteinExistence type="predicted"/>
<gene>
    <name evidence="1" type="ORF">MOC45_21125</name>
</gene>
<sequence>MTEDEKIKFIQDEVLTAVEVRELLDISKQRLSQIVDSGKLKPVKKVGLISLYLRSHVEAQKKEAEANRKKYRPYDQ</sequence>
<evidence type="ECO:0000313" key="1">
    <source>
        <dbReference type="EMBL" id="MCY8123046.1"/>
    </source>
</evidence>
<comment type="caution">
    <text evidence="1">The sequence shown here is derived from an EMBL/GenBank/DDBJ whole genome shotgun (WGS) entry which is preliminary data.</text>
</comment>
<dbReference type="AlphaFoldDB" id="A0A9Q4HAS0"/>